<dbReference type="NCBIfam" id="TIGR00057">
    <property type="entry name" value="L-threonylcarbamoyladenylate synthase"/>
    <property type="match status" value="1"/>
</dbReference>
<dbReference type="InterPro" id="IPR050156">
    <property type="entry name" value="TC-AMP_synthase_SUA5"/>
</dbReference>
<dbReference type="Pfam" id="PF01300">
    <property type="entry name" value="Sua5_yciO_yrdC"/>
    <property type="match status" value="1"/>
</dbReference>
<dbReference type="RefSeq" id="WP_330958533.1">
    <property type="nucleotide sequence ID" value="NZ_JAZGJQ010000008.1"/>
</dbReference>
<evidence type="ECO:0000256" key="9">
    <source>
        <dbReference type="ARBA" id="ARBA00022840"/>
    </source>
</evidence>
<keyword evidence="9" id="KW-0067">ATP-binding</keyword>
<evidence type="ECO:0000256" key="11">
    <source>
        <dbReference type="ARBA" id="ARBA00048366"/>
    </source>
</evidence>
<gene>
    <name evidence="13" type="ORF">VXJ25_07190</name>
</gene>
<dbReference type="GO" id="GO:0061710">
    <property type="term" value="F:L-threonylcarbamoyladenylate synthase"/>
    <property type="evidence" value="ECO:0007669"/>
    <property type="project" value="UniProtKB-EC"/>
</dbReference>
<keyword evidence="8" id="KW-0547">Nucleotide-binding</keyword>
<reference evidence="13 14" key="1">
    <citation type="submission" date="2024-01" db="EMBL/GenBank/DDBJ databases">
        <title>Description of Olsenella sp. nov., isolated from pig feces.</title>
        <authorList>
            <person name="Chang Y.-H."/>
        </authorList>
    </citation>
    <scope>NUCLEOTIDE SEQUENCE [LARGE SCALE GENOMIC DNA]</scope>
    <source>
        <strain evidence="13 14">YH-ols2223</strain>
    </source>
</reference>
<evidence type="ECO:0000256" key="8">
    <source>
        <dbReference type="ARBA" id="ARBA00022741"/>
    </source>
</evidence>
<evidence type="ECO:0000313" key="14">
    <source>
        <dbReference type="Proteomes" id="UP001332931"/>
    </source>
</evidence>
<evidence type="ECO:0000256" key="10">
    <source>
        <dbReference type="ARBA" id="ARBA00029774"/>
    </source>
</evidence>
<dbReference type="EMBL" id="JAZGJQ010000008">
    <property type="protein sequence ID" value="MEE6147764.1"/>
    <property type="molecule type" value="Genomic_DNA"/>
</dbReference>
<comment type="catalytic activity">
    <reaction evidence="11">
        <text>L-threonine + hydrogencarbonate + ATP = L-threonylcarbamoyladenylate + diphosphate + H2O</text>
        <dbReference type="Rhea" id="RHEA:36407"/>
        <dbReference type="ChEBI" id="CHEBI:15377"/>
        <dbReference type="ChEBI" id="CHEBI:17544"/>
        <dbReference type="ChEBI" id="CHEBI:30616"/>
        <dbReference type="ChEBI" id="CHEBI:33019"/>
        <dbReference type="ChEBI" id="CHEBI:57926"/>
        <dbReference type="ChEBI" id="CHEBI:73682"/>
        <dbReference type="EC" id="2.7.7.87"/>
    </reaction>
</comment>
<dbReference type="InterPro" id="IPR017945">
    <property type="entry name" value="DHBP_synth_RibB-like_a/b_dom"/>
</dbReference>
<name>A0ABU7RBI7_9ACTN</name>
<dbReference type="Proteomes" id="UP001332931">
    <property type="component" value="Unassembled WGS sequence"/>
</dbReference>
<feature type="domain" description="YrdC-like" evidence="12">
    <location>
        <begin position="14"/>
        <end position="206"/>
    </location>
</feature>
<keyword evidence="4" id="KW-0963">Cytoplasm</keyword>
<dbReference type="PANTHER" id="PTHR17490:SF16">
    <property type="entry name" value="THREONYLCARBAMOYL-AMP SYNTHASE"/>
    <property type="match status" value="1"/>
</dbReference>
<evidence type="ECO:0000256" key="3">
    <source>
        <dbReference type="ARBA" id="ARBA00012584"/>
    </source>
</evidence>
<keyword evidence="7 13" id="KW-0548">Nucleotidyltransferase</keyword>
<dbReference type="EC" id="2.7.7.87" evidence="3"/>
<evidence type="ECO:0000256" key="1">
    <source>
        <dbReference type="ARBA" id="ARBA00004496"/>
    </source>
</evidence>
<evidence type="ECO:0000256" key="7">
    <source>
        <dbReference type="ARBA" id="ARBA00022695"/>
    </source>
</evidence>
<evidence type="ECO:0000256" key="5">
    <source>
        <dbReference type="ARBA" id="ARBA00022679"/>
    </source>
</evidence>
<dbReference type="InterPro" id="IPR006070">
    <property type="entry name" value="Sua5-like_dom"/>
</dbReference>
<dbReference type="Gene3D" id="3.90.870.10">
    <property type="entry name" value="DHBP synthase"/>
    <property type="match status" value="1"/>
</dbReference>
<accession>A0ABU7RBI7</accession>
<proteinExistence type="inferred from homology"/>
<dbReference type="PANTHER" id="PTHR17490">
    <property type="entry name" value="SUA5"/>
    <property type="match status" value="1"/>
</dbReference>
<keyword evidence="6" id="KW-0819">tRNA processing</keyword>
<dbReference type="PROSITE" id="PS51163">
    <property type="entry name" value="YRDC"/>
    <property type="match status" value="1"/>
</dbReference>
<sequence>MGAIVAVDQNRPAQEAVERGAALLADGGVLVMPTDSVYGIGCAALAGNPALRRIFSIKRRDRAQTLPWLVADAAELEVYGACVPAWAQRAAKALWPGALTLVVQASPEVPPEYRRPAAPGGRPTIALRCPGSNLVRELARQVGVPLPTTSANTHGLAAATSGAGLEPRIVEAADLTFDAGPAPIAVASTIVDCTAGEPRVLRRGSVSPEEFLRAAGLSSERGA</sequence>
<protein>
    <recommendedName>
        <fullName evidence="10">L-threonylcarbamoyladenylate synthase</fullName>
        <ecNumber evidence="3">2.7.7.87</ecNumber>
    </recommendedName>
    <alternativeName>
        <fullName evidence="10">L-threonylcarbamoyladenylate synthase</fullName>
    </alternativeName>
</protein>
<comment type="similarity">
    <text evidence="2">Belongs to the SUA5 family.</text>
</comment>
<organism evidence="13 14">
    <name type="scientific">Olsenella absiana</name>
    <dbReference type="NCBI Taxonomy" id="3115222"/>
    <lineage>
        <taxon>Bacteria</taxon>
        <taxon>Bacillati</taxon>
        <taxon>Actinomycetota</taxon>
        <taxon>Coriobacteriia</taxon>
        <taxon>Coriobacteriales</taxon>
        <taxon>Atopobiaceae</taxon>
        <taxon>Olsenella</taxon>
    </lineage>
</organism>
<evidence type="ECO:0000313" key="13">
    <source>
        <dbReference type="EMBL" id="MEE6147764.1"/>
    </source>
</evidence>
<comment type="caution">
    <text evidence="13">The sequence shown here is derived from an EMBL/GenBank/DDBJ whole genome shotgun (WGS) entry which is preliminary data.</text>
</comment>
<evidence type="ECO:0000259" key="12">
    <source>
        <dbReference type="PROSITE" id="PS51163"/>
    </source>
</evidence>
<keyword evidence="14" id="KW-1185">Reference proteome</keyword>
<comment type="subcellular location">
    <subcellularLocation>
        <location evidence="1">Cytoplasm</location>
    </subcellularLocation>
</comment>
<keyword evidence="5 13" id="KW-0808">Transferase</keyword>
<dbReference type="SUPFAM" id="SSF55821">
    <property type="entry name" value="YrdC/RibB"/>
    <property type="match status" value="1"/>
</dbReference>
<evidence type="ECO:0000256" key="6">
    <source>
        <dbReference type="ARBA" id="ARBA00022694"/>
    </source>
</evidence>
<evidence type="ECO:0000256" key="2">
    <source>
        <dbReference type="ARBA" id="ARBA00007663"/>
    </source>
</evidence>
<evidence type="ECO:0000256" key="4">
    <source>
        <dbReference type="ARBA" id="ARBA00022490"/>
    </source>
</evidence>